<accession>A0A4U0UZG6</accession>
<comment type="caution">
    <text evidence="11">The sequence shown here is derived from an EMBL/GenBank/DDBJ whole genome shotgun (WGS) entry which is preliminary data.</text>
</comment>
<comment type="subcellular location">
    <subcellularLocation>
        <location evidence="2">Golgi apparatus</location>
    </subcellularLocation>
    <subcellularLocation>
        <location evidence="1">Membrane</location>
        <topology evidence="1">Multi-pass membrane protein</topology>
    </subcellularLocation>
</comment>
<keyword evidence="6 10" id="KW-1133">Transmembrane helix</keyword>
<feature type="transmembrane region" description="Helical" evidence="10">
    <location>
        <begin position="898"/>
        <end position="923"/>
    </location>
</feature>
<evidence type="ECO:0008006" key="13">
    <source>
        <dbReference type="Google" id="ProtNLM"/>
    </source>
</evidence>
<dbReference type="InterPro" id="IPR004240">
    <property type="entry name" value="EMP70"/>
</dbReference>
<protein>
    <recommendedName>
        <fullName evidence="13">Transmembrane 9 superfamily member</fullName>
    </recommendedName>
</protein>
<evidence type="ECO:0000256" key="1">
    <source>
        <dbReference type="ARBA" id="ARBA00004141"/>
    </source>
</evidence>
<evidence type="ECO:0000256" key="7">
    <source>
        <dbReference type="ARBA" id="ARBA00023034"/>
    </source>
</evidence>
<dbReference type="GO" id="GO:0072657">
    <property type="term" value="P:protein localization to membrane"/>
    <property type="evidence" value="ECO:0007669"/>
    <property type="project" value="TreeGrafter"/>
</dbReference>
<feature type="transmembrane region" description="Helical" evidence="10">
    <location>
        <begin position="771"/>
        <end position="791"/>
    </location>
</feature>
<name>A0A4U0UZG6_9PEZI</name>
<evidence type="ECO:0000256" key="10">
    <source>
        <dbReference type="SAM" id="Phobius"/>
    </source>
</evidence>
<dbReference type="GO" id="GO:0016020">
    <property type="term" value="C:membrane"/>
    <property type="evidence" value="ECO:0007669"/>
    <property type="project" value="UniProtKB-SubCell"/>
</dbReference>
<feature type="region of interest" description="Disordered" evidence="9">
    <location>
        <begin position="295"/>
        <end position="318"/>
    </location>
</feature>
<proteinExistence type="inferred from homology"/>
<evidence type="ECO:0000256" key="9">
    <source>
        <dbReference type="SAM" id="MobiDB-lite"/>
    </source>
</evidence>
<evidence type="ECO:0000256" key="2">
    <source>
        <dbReference type="ARBA" id="ARBA00004555"/>
    </source>
</evidence>
<sequence>MQKIGSFARRRSSVAKEDIRLVINSMRGDECGLGERISPGEKAAFAEELRVRERRQQEADRRAELKTRARDDSDLYLRALPPRRGLRRVQGSVGLLAGGPQESALPRKMRTLSGTTDRLSRLGPLIHAGPQNCKSASAQPGGRQALARPQKMRTLSGSTDRLSRLGPLIDAGPQNVKTSRLQLSGLQTPAQPREIRTLSGTTDRLSRLGPLIDGGPQNGRSSRRQLATNAREVSQAHSERHDSVLADQQLYDQVLNDDQVWWQNVGRRSNSKHADATADKVASYTIVHETVAPLAASSQGRQPKIKRKPVPQKQPYASKVPQEPNFAATKCGELPQPQESLLNDANAALGWSTKSYRDGDSIPLFVNKVYSDNTQIQYAFSELPFVCPPSGRQRPGTGLISGSNVALNLGEVLRGDRIMVSDYELEMGTDDEVHYLCSQKVDRAGLKKAQDIVKDGYVAEWIVDNLPGATSFVTVDKSRKYYAAGFKMGYEEASLTTGQPRYFLNNHVTLVIRYHRAPGKDGQSGKKVIVGFEVYAKSVEAENRDVGGLPADLHNPRGLELTMSRNTTMSSTLPRDVDSYVLQQWDGSAEDATLTIPYTYSVYFREDEKLEWGNRWDLYFVNQDESNKIHWLGIINSIVISGLLTAVVAVILGRTIHGDIKGYKDGALEDGKLRLAKRIKSIRSPRRSYEKPGFLEQVDGDLTAGADDASSDDELPEEITGWKLVHGDVFRSPPYGPLLAPLVGSGMQLVFMALGLVILSCLGVLNPSFRGGFISVGTALFILAGAFSGYFSSRIYRTFGGSQWRSNAVVTATLFPGLLFLTIFILNLFVWAQASSTAIPLGTLFGLVALWLLIQLPLVYAGGWYGFVRAGAYTHPIKANVIPRQIPPQVWYARPVQAALLAGLVPFAVIFIELFFVFCSLWQDKSGYYHVFGFLAVVSTILILAVMETTVIYVYIQLCAENYNWWWQSFLLGGSSSIYVFAYCAYYYTKHLHITGLASTLLFFAYSFLACACYGLLTGTVGFLTAYAFVRRIYGAVKVD</sequence>
<feature type="transmembrane region" description="Helical" evidence="10">
    <location>
        <begin position="965"/>
        <end position="989"/>
    </location>
</feature>
<feature type="transmembrane region" description="Helical" evidence="10">
    <location>
        <begin position="629"/>
        <end position="652"/>
    </location>
</feature>
<dbReference type="PANTHER" id="PTHR10766">
    <property type="entry name" value="TRANSMEMBRANE 9 SUPERFAMILY PROTEIN"/>
    <property type="match status" value="1"/>
</dbReference>
<comment type="similarity">
    <text evidence="3">Belongs to the nonaspanin (TM9SF) (TC 9.A.2) family.</text>
</comment>
<evidence type="ECO:0000313" key="11">
    <source>
        <dbReference type="EMBL" id="TKA41517.1"/>
    </source>
</evidence>
<dbReference type="GO" id="GO:0005794">
    <property type="term" value="C:Golgi apparatus"/>
    <property type="evidence" value="ECO:0007669"/>
    <property type="project" value="UniProtKB-SubCell"/>
</dbReference>
<feature type="transmembrane region" description="Helical" evidence="10">
    <location>
        <begin position="1001"/>
        <end position="1030"/>
    </location>
</feature>
<keyword evidence="5" id="KW-0732">Signal</keyword>
<dbReference type="AlphaFoldDB" id="A0A4U0UZG6"/>
<keyword evidence="4 10" id="KW-0812">Transmembrane</keyword>
<evidence type="ECO:0000256" key="8">
    <source>
        <dbReference type="ARBA" id="ARBA00023136"/>
    </source>
</evidence>
<feature type="transmembrane region" description="Helical" evidence="10">
    <location>
        <begin position="929"/>
        <end position="956"/>
    </location>
</feature>
<evidence type="ECO:0000256" key="5">
    <source>
        <dbReference type="ARBA" id="ARBA00022729"/>
    </source>
</evidence>
<feature type="region of interest" description="Disordered" evidence="9">
    <location>
        <begin position="123"/>
        <end position="173"/>
    </location>
</feature>
<feature type="transmembrane region" description="Helical" evidence="10">
    <location>
        <begin position="812"/>
        <end position="832"/>
    </location>
</feature>
<dbReference type="OrthoDB" id="1666796at2759"/>
<gene>
    <name evidence="11" type="ORF">B0A54_06404</name>
</gene>
<reference evidence="11 12" key="1">
    <citation type="submission" date="2017-03" db="EMBL/GenBank/DDBJ databases">
        <title>Genomes of endolithic fungi from Antarctica.</title>
        <authorList>
            <person name="Coleine C."/>
            <person name="Masonjones S."/>
            <person name="Stajich J.E."/>
        </authorList>
    </citation>
    <scope>NUCLEOTIDE SEQUENCE [LARGE SCALE GENOMIC DNA]</scope>
    <source>
        <strain evidence="11 12">CCFEE 5311</strain>
    </source>
</reference>
<dbReference type="Pfam" id="PF02990">
    <property type="entry name" value="EMP70"/>
    <property type="match status" value="1"/>
</dbReference>
<dbReference type="Proteomes" id="UP000310066">
    <property type="component" value="Unassembled WGS sequence"/>
</dbReference>
<organism evidence="11 12">
    <name type="scientific">Friedmanniomyces endolithicus</name>
    <dbReference type="NCBI Taxonomy" id="329885"/>
    <lineage>
        <taxon>Eukaryota</taxon>
        <taxon>Fungi</taxon>
        <taxon>Dikarya</taxon>
        <taxon>Ascomycota</taxon>
        <taxon>Pezizomycotina</taxon>
        <taxon>Dothideomycetes</taxon>
        <taxon>Dothideomycetidae</taxon>
        <taxon>Mycosphaerellales</taxon>
        <taxon>Teratosphaeriaceae</taxon>
        <taxon>Friedmanniomyces</taxon>
    </lineage>
</organism>
<dbReference type="STRING" id="329885.A0A4U0UZG6"/>
<evidence type="ECO:0000313" key="12">
    <source>
        <dbReference type="Proteomes" id="UP000310066"/>
    </source>
</evidence>
<feature type="transmembrane region" description="Helical" evidence="10">
    <location>
        <begin position="738"/>
        <end position="765"/>
    </location>
</feature>
<keyword evidence="8 10" id="KW-0472">Membrane</keyword>
<dbReference type="EMBL" id="NAJP01000027">
    <property type="protein sequence ID" value="TKA41517.1"/>
    <property type="molecule type" value="Genomic_DNA"/>
</dbReference>
<evidence type="ECO:0000256" key="6">
    <source>
        <dbReference type="ARBA" id="ARBA00022989"/>
    </source>
</evidence>
<feature type="region of interest" description="Disordered" evidence="9">
    <location>
        <begin position="204"/>
        <end position="223"/>
    </location>
</feature>
<feature type="transmembrane region" description="Helical" evidence="10">
    <location>
        <begin position="844"/>
        <end position="868"/>
    </location>
</feature>
<evidence type="ECO:0000256" key="4">
    <source>
        <dbReference type="ARBA" id="ARBA00022692"/>
    </source>
</evidence>
<keyword evidence="7" id="KW-0333">Golgi apparatus</keyword>
<dbReference type="PANTHER" id="PTHR10766:SF55">
    <property type="entry name" value="TRANSMEMBRANE 9 SUPERFAMILY MEMBER 4"/>
    <property type="match status" value="1"/>
</dbReference>
<evidence type="ECO:0000256" key="3">
    <source>
        <dbReference type="ARBA" id="ARBA00005227"/>
    </source>
</evidence>